<sequence>MTAKHYSFGALFLFLCVLALIVATGHEPGDSAEERGEERTMGEKLDQFIKNEPNLQGAIAGISVRDATSGEKIYSHMGDIRMRPASNMKLLTAAAALSVLGEDYTFSTEVIADGSTQKNRLNGDLFLKGKGDPTLLPADFDTFAQKVKENGIDVIDGDIIGDDTWYDDVRLSPDLIWSDEHWYYGAQISALTASPDKDYDAGTVIVEVSPGNAGEKPNVTVSPDTDYVQVKNQAKTIAADGEEDLTLERVHGENTITIEGAIPADAANVKEWMAVWEPTGYAMDLFRQSLKEHGISWTGEVKTGVAPANTEPLYTHASMPLSDLLVPFMKLSNNTHAEMLVKEMGKVVHGVGSWEKGLEVVEAEMEKLGMNTETLLIRDGSGISHVNLLPPNEITKLLFAVQEQDWFEAYLHALPVAGASARMNGGTLRYRLEDKNVQAKTGTIYGVSTLSGYMETDSGDKLIFSIMLNNLLDEDEGSAIEDKLINPKLQ</sequence>
<dbReference type="GO" id="GO:0009002">
    <property type="term" value="F:serine-type D-Ala-D-Ala carboxypeptidase activity"/>
    <property type="evidence" value="ECO:0007669"/>
    <property type="project" value="UniProtKB-EC"/>
</dbReference>
<protein>
    <submittedName>
        <fullName evidence="3">D-alanyl-D-alanine carboxypeptidase/D-alanyl-D-alanine-endopeptidase</fullName>
        <ecNumber evidence="3">3.4.16.4</ecNumber>
    </submittedName>
</protein>
<keyword evidence="2 3" id="KW-0378">Hydrolase</keyword>
<dbReference type="NCBIfam" id="TIGR00666">
    <property type="entry name" value="PBP4"/>
    <property type="match status" value="1"/>
</dbReference>
<organism evidence="3 4">
    <name type="scientific">Lentibacillus juripiscarius</name>
    <dbReference type="NCBI Taxonomy" id="257446"/>
    <lineage>
        <taxon>Bacteria</taxon>
        <taxon>Bacillati</taxon>
        <taxon>Bacillota</taxon>
        <taxon>Bacilli</taxon>
        <taxon>Bacillales</taxon>
        <taxon>Bacillaceae</taxon>
        <taxon>Lentibacillus</taxon>
    </lineage>
</organism>
<dbReference type="PRINTS" id="PR00922">
    <property type="entry name" value="DADACBPTASE3"/>
</dbReference>
<evidence type="ECO:0000313" key="4">
    <source>
        <dbReference type="Proteomes" id="UP001597502"/>
    </source>
</evidence>
<dbReference type="InterPro" id="IPR012338">
    <property type="entry name" value="Beta-lactam/transpept-like"/>
</dbReference>
<dbReference type="Pfam" id="PF02113">
    <property type="entry name" value="Peptidase_S13"/>
    <property type="match status" value="1"/>
</dbReference>
<evidence type="ECO:0000256" key="1">
    <source>
        <dbReference type="ARBA" id="ARBA00006096"/>
    </source>
</evidence>
<proteinExistence type="inferred from homology"/>
<dbReference type="PANTHER" id="PTHR30023:SF0">
    <property type="entry name" value="PENICILLIN-SENSITIVE CARBOXYPEPTIDASE A"/>
    <property type="match status" value="1"/>
</dbReference>
<comment type="caution">
    <text evidence="3">The sequence shown here is derived from an EMBL/GenBank/DDBJ whole genome shotgun (WGS) entry which is preliminary data.</text>
</comment>
<dbReference type="EC" id="3.4.16.4" evidence="3"/>
<dbReference type="Proteomes" id="UP001597502">
    <property type="component" value="Unassembled WGS sequence"/>
</dbReference>
<accession>A0ABW5VAM7</accession>
<evidence type="ECO:0000313" key="3">
    <source>
        <dbReference type="EMBL" id="MFD2761707.1"/>
    </source>
</evidence>
<dbReference type="PANTHER" id="PTHR30023">
    <property type="entry name" value="D-ALANYL-D-ALANINE CARBOXYPEPTIDASE"/>
    <property type="match status" value="1"/>
</dbReference>
<gene>
    <name evidence="3" type="primary">dacB</name>
    <name evidence="3" type="ORF">ACFSUO_12165</name>
</gene>
<comment type="similarity">
    <text evidence="1">Belongs to the peptidase S13 family.</text>
</comment>
<keyword evidence="3" id="KW-0121">Carboxypeptidase</keyword>
<dbReference type="EMBL" id="JBHUNA010000027">
    <property type="protein sequence ID" value="MFD2761707.1"/>
    <property type="molecule type" value="Genomic_DNA"/>
</dbReference>
<keyword evidence="3" id="KW-0645">Protease</keyword>
<name>A0ABW5VAM7_9BACI</name>
<dbReference type="RefSeq" id="WP_382394483.1">
    <property type="nucleotide sequence ID" value="NZ_JBHUNA010000027.1"/>
</dbReference>
<dbReference type="Gene3D" id="3.50.80.20">
    <property type="entry name" value="D-Ala-D-Ala carboxypeptidase C, peptidase S13"/>
    <property type="match status" value="1"/>
</dbReference>
<keyword evidence="4" id="KW-1185">Reference proteome</keyword>
<dbReference type="InterPro" id="IPR000667">
    <property type="entry name" value="Peptidase_S13"/>
</dbReference>
<evidence type="ECO:0000256" key="2">
    <source>
        <dbReference type="ARBA" id="ARBA00022801"/>
    </source>
</evidence>
<reference evidence="4" key="1">
    <citation type="journal article" date="2019" name="Int. J. Syst. Evol. Microbiol.">
        <title>The Global Catalogue of Microorganisms (GCM) 10K type strain sequencing project: providing services to taxonomists for standard genome sequencing and annotation.</title>
        <authorList>
            <consortium name="The Broad Institute Genomics Platform"/>
            <consortium name="The Broad Institute Genome Sequencing Center for Infectious Disease"/>
            <person name="Wu L."/>
            <person name="Ma J."/>
        </authorList>
    </citation>
    <scope>NUCLEOTIDE SEQUENCE [LARGE SCALE GENOMIC DNA]</scope>
    <source>
        <strain evidence="4">TISTR 1535</strain>
    </source>
</reference>
<dbReference type="SUPFAM" id="SSF56601">
    <property type="entry name" value="beta-lactamase/transpeptidase-like"/>
    <property type="match status" value="1"/>
</dbReference>
<dbReference type="Gene3D" id="3.40.710.10">
    <property type="entry name" value="DD-peptidase/beta-lactamase superfamily"/>
    <property type="match status" value="1"/>
</dbReference>